<dbReference type="PANTHER" id="PTHR43066">
    <property type="entry name" value="RHOMBOID-RELATED PROTEIN"/>
    <property type="match status" value="1"/>
</dbReference>
<feature type="compositionally biased region" description="Polar residues" evidence="6">
    <location>
        <begin position="232"/>
        <end position="241"/>
    </location>
</feature>
<dbReference type="Gene3D" id="1.20.1540.10">
    <property type="entry name" value="Rhomboid-like"/>
    <property type="match status" value="1"/>
</dbReference>
<evidence type="ECO:0000313" key="8">
    <source>
        <dbReference type="Proteomes" id="UP000807353"/>
    </source>
</evidence>
<protein>
    <recommendedName>
        <fullName evidence="5">Derlin</fullName>
    </recommendedName>
</protein>
<comment type="subcellular location">
    <subcellularLocation>
        <location evidence="5">Endoplasmic reticulum membrane</location>
        <topology evidence="5">Multi-pass membrane protein</topology>
    </subcellularLocation>
    <subcellularLocation>
        <location evidence="1">Membrane</location>
        <topology evidence="1">Multi-pass membrane protein</topology>
    </subcellularLocation>
</comment>
<dbReference type="InterPro" id="IPR035952">
    <property type="entry name" value="Rhomboid-like_sf"/>
</dbReference>
<keyword evidence="2 5" id="KW-0812">Transmembrane</keyword>
<keyword evidence="4 5" id="KW-0472">Membrane</keyword>
<dbReference type="PANTHER" id="PTHR43066:SF21">
    <property type="entry name" value="UBIQUITIN-ASSOCIATED DOMAIN-CONTAINING PROTEIN 2"/>
    <property type="match status" value="1"/>
</dbReference>
<evidence type="ECO:0000256" key="2">
    <source>
        <dbReference type="ARBA" id="ARBA00022692"/>
    </source>
</evidence>
<accession>A0A9P6CH97</accession>
<dbReference type="GO" id="GO:0005789">
    <property type="term" value="C:endoplasmic reticulum membrane"/>
    <property type="evidence" value="ECO:0007669"/>
    <property type="project" value="UniProtKB-SubCell"/>
</dbReference>
<comment type="caution">
    <text evidence="5">Lacks conserved residue(s) required for the propagation of feature annotation.</text>
</comment>
<name>A0A9P6CH97_9AGAR</name>
<reference evidence="7" key="1">
    <citation type="submission" date="2020-11" db="EMBL/GenBank/DDBJ databases">
        <authorList>
            <consortium name="DOE Joint Genome Institute"/>
            <person name="Ahrendt S."/>
            <person name="Riley R."/>
            <person name="Andreopoulos W."/>
            <person name="Labutti K."/>
            <person name="Pangilinan J."/>
            <person name="Ruiz-Duenas F.J."/>
            <person name="Barrasa J.M."/>
            <person name="Sanchez-Garcia M."/>
            <person name="Camarero S."/>
            <person name="Miyauchi S."/>
            <person name="Serrano A."/>
            <person name="Linde D."/>
            <person name="Babiker R."/>
            <person name="Drula E."/>
            <person name="Ayuso-Fernandez I."/>
            <person name="Pacheco R."/>
            <person name="Padilla G."/>
            <person name="Ferreira P."/>
            <person name="Barriuso J."/>
            <person name="Kellner H."/>
            <person name="Castanera R."/>
            <person name="Alfaro M."/>
            <person name="Ramirez L."/>
            <person name="Pisabarro A.G."/>
            <person name="Kuo A."/>
            <person name="Tritt A."/>
            <person name="Lipzen A."/>
            <person name="He G."/>
            <person name="Yan M."/>
            <person name="Ng V."/>
            <person name="Cullen D."/>
            <person name="Martin F."/>
            <person name="Rosso M.-N."/>
            <person name="Henrissat B."/>
            <person name="Hibbett D."/>
            <person name="Martinez A.T."/>
            <person name="Grigoriev I.V."/>
        </authorList>
    </citation>
    <scope>NUCLEOTIDE SEQUENCE</scope>
    <source>
        <strain evidence="7">CBS 247.69</strain>
    </source>
</reference>
<organism evidence="7 8">
    <name type="scientific">Collybia nuda</name>
    <dbReference type="NCBI Taxonomy" id="64659"/>
    <lineage>
        <taxon>Eukaryota</taxon>
        <taxon>Fungi</taxon>
        <taxon>Dikarya</taxon>
        <taxon>Basidiomycota</taxon>
        <taxon>Agaricomycotina</taxon>
        <taxon>Agaricomycetes</taxon>
        <taxon>Agaricomycetidae</taxon>
        <taxon>Agaricales</taxon>
        <taxon>Tricholomatineae</taxon>
        <taxon>Clitocybaceae</taxon>
        <taxon>Collybia</taxon>
    </lineage>
</organism>
<evidence type="ECO:0000256" key="4">
    <source>
        <dbReference type="ARBA" id="ARBA00023136"/>
    </source>
</evidence>
<proteinExistence type="inferred from homology"/>
<gene>
    <name evidence="7" type="ORF">BDZ94DRAFT_1166697</name>
</gene>
<keyword evidence="8" id="KW-1185">Reference proteome</keyword>
<dbReference type="Pfam" id="PF04511">
    <property type="entry name" value="DER1"/>
    <property type="match status" value="1"/>
</dbReference>
<evidence type="ECO:0000256" key="6">
    <source>
        <dbReference type="SAM" id="MobiDB-lite"/>
    </source>
</evidence>
<feature type="transmembrane region" description="Helical" evidence="5">
    <location>
        <begin position="114"/>
        <end position="131"/>
    </location>
</feature>
<comment type="caution">
    <text evidence="7">The sequence shown here is derived from an EMBL/GenBank/DDBJ whole genome shotgun (WGS) entry which is preliminary data.</text>
</comment>
<dbReference type="EMBL" id="MU150276">
    <property type="protein sequence ID" value="KAF9462055.1"/>
    <property type="molecule type" value="Genomic_DNA"/>
</dbReference>
<evidence type="ECO:0000256" key="3">
    <source>
        <dbReference type="ARBA" id="ARBA00022989"/>
    </source>
</evidence>
<dbReference type="SUPFAM" id="SSF144091">
    <property type="entry name" value="Rhomboid-like"/>
    <property type="match status" value="1"/>
</dbReference>
<dbReference type="AlphaFoldDB" id="A0A9P6CH97"/>
<feature type="region of interest" description="Disordered" evidence="6">
    <location>
        <begin position="217"/>
        <end position="243"/>
    </location>
</feature>
<evidence type="ECO:0000256" key="1">
    <source>
        <dbReference type="ARBA" id="ARBA00004141"/>
    </source>
</evidence>
<evidence type="ECO:0000256" key="5">
    <source>
        <dbReference type="RuleBase" id="RU363059"/>
    </source>
</evidence>
<dbReference type="OrthoDB" id="272778at2759"/>
<comment type="function">
    <text evidence="5">May be involved in the degradation of misfolded endoplasmic reticulum (ER) luminal proteins.</text>
</comment>
<dbReference type="InterPro" id="IPR007599">
    <property type="entry name" value="DER1"/>
</dbReference>
<comment type="similarity">
    <text evidence="5">Belongs to the derlin family.</text>
</comment>
<evidence type="ECO:0000313" key="7">
    <source>
        <dbReference type="EMBL" id="KAF9462055.1"/>
    </source>
</evidence>
<dbReference type="Proteomes" id="UP000807353">
    <property type="component" value="Unassembled WGS sequence"/>
</dbReference>
<feature type="transmembrane region" description="Helical" evidence="5">
    <location>
        <begin position="85"/>
        <end position="107"/>
    </location>
</feature>
<sequence length="325" mass="36020">MSFENASVTKGLMVGCALTSILVGLFDVKHYFHLQLVPHLSRHHQYWRLAVHHLAFSNSSDLFIAELLLYNAGVQVERQFGSVKYASFAAVATLLATILELSALMLFHRTGLNHFAMGPVALIFSILYQYSRIVPSAYNYRIFGVPLNNKSLIYLLSLQMAISRLPNSAAVCIIGILTGQVYRSDLANLKAYRLPPSVIKLSRRFLQPLVGSLRPARRSNRALPEGPGATAVTRNSETPTQENDEVITTARTVPGATPRATITTDEDNTADTGSSVMREWVNELTGRTERANAGIRVPPEAEIIQLTTMFPDVQRETLVQALQRR</sequence>
<keyword evidence="3 5" id="KW-1133">Transmembrane helix</keyword>
<dbReference type="GO" id="GO:0004252">
    <property type="term" value="F:serine-type endopeptidase activity"/>
    <property type="evidence" value="ECO:0007669"/>
    <property type="project" value="TreeGrafter"/>
</dbReference>
<keyword evidence="5" id="KW-0256">Endoplasmic reticulum</keyword>
<feature type="transmembrane region" description="Helical" evidence="5">
    <location>
        <begin position="12"/>
        <end position="32"/>
    </location>
</feature>